<proteinExistence type="predicted"/>
<protein>
    <submittedName>
        <fullName evidence="1">Uncharacterized protein</fullName>
    </submittedName>
</protein>
<organism evidence="1 2">
    <name type="scientific">Listeria fleischmannii subsp. fleischmannii</name>
    <dbReference type="NCBI Taxonomy" id="1671902"/>
    <lineage>
        <taxon>Bacteria</taxon>
        <taxon>Bacillati</taxon>
        <taxon>Bacillota</taxon>
        <taxon>Bacilli</taxon>
        <taxon>Bacillales</taxon>
        <taxon>Listeriaceae</taxon>
        <taxon>Listeria</taxon>
    </lineage>
</organism>
<dbReference type="Proteomes" id="UP000250257">
    <property type="component" value="Unassembled WGS sequence"/>
</dbReference>
<evidence type="ECO:0000313" key="1">
    <source>
        <dbReference type="EMBL" id="SQC70483.1"/>
    </source>
</evidence>
<dbReference type="RefSeq" id="WP_007473136.1">
    <property type="nucleotide sequence ID" value="NZ_UAWT01000022.1"/>
</dbReference>
<gene>
    <name evidence="1" type="ORF">NCTC13940_01938</name>
</gene>
<accession>A0A2X3HCS6</accession>
<name>A0A2X3HCS6_9LIST</name>
<dbReference type="STRING" id="1214117.LFLEISCH_04135"/>
<evidence type="ECO:0000313" key="2">
    <source>
        <dbReference type="Proteomes" id="UP000250257"/>
    </source>
</evidence>
<reference evidence="1 2" key="1">
    <citation type="submission" date="2018-06" db="EMBL/GenBank/DDBJ databases">
        <authorList>
            <consortium name="Pathogen Informatics"/>
            <person name="Doyle S."/>
        </authorList>
    </citation>
    <scope>NUCLEOTIDE SEQUENCE [LARGE SCALE GENOMIC DNA]</scope>
    <source>
        <strain evidence="1 2">NCTC13940</strain>
    </source>
</reference>
<dbReference type="AlphaFoldDB" id="A0A2X3HCS6"/>
<dbReference type="EMBL" id="UAWT01000022">
    <property type="protein sequence ID" value="SQC70483.1"/>
    <property type="molecule type" value="Genomic_DNA"/>
</dbReference>
<sequence>MESYVVDIIQDSNKFRVIHKYSCADIPVRENRLILGKFDTPQDALKSAYTNYSQFSLKFRLCPLCTVSEGGSVDEY</sequence>